<dbReference type="Gene3D" id="3.40.525.10">
    <property type="entry name" value="CRAL-TRIO lipid binding domain"/>
    <property type="match status" value="1"/>
</dbReference>
<feature type="compositionally biased region" description="Basic and acidic residues" evidence="1">
    <location>
        <begin position="32"/>
        <end position="42"/>
    </location>
</feature>
<feature type="region of interest" description="Disordered" evidence="1">
    <location>
        <begin position="1"/>
        <end position="42"/>
    </location>
</feature>
<gene>
    <name evidence="3" type="ORF">TIFTF001_014367</name>
</gene>
<dbReference type="Pfam" id="PF03765">
    <property type="entry name" value="CRAL_TRIO_N"/>
    <property type="match status" value="1"/>
</dbReference>
<evidence type="ECO:0000313" key="4">
    <source>
        <dbReference type="Proteomes" id="UP001187192"/>
    </source>
</evidence>
<proteinExistence type="predicted"/>
<dbReference type="SMART" id="SM01100">
    <property type="entry name" value="CRAL_TRIO_N"/>
    <property type="match status" value="1"/>
</dbReference>
<name>A0AA88A3S8_FICCA</name>
<evidence type="ECO:0000256" key="1">
    <source>
        <dbReference type="SAM" id="MobiDB-lite"/>
    </source>
</evidence>
<accession>A0AA88A3S8</accession>
<feature type="domain" description="CRAL/TRIO N-terminal" evidence="2">
    <location>
        <begin position="65"/>
        <end position="90"/>
    </location>
</feature>
<dbReference type="Proteomes" id="UP001187192">
    <property type="component" value="Unassembled WGS sequence"/>
</dbReference>
<sequence length="153" mass="17982">MEIIKKETESKIEEVEKNQEQERTEKPEEEEKNGKISEMDEIEKSKVDSMRILIQKEDPSFKEVDDFTLRRFLRARNLDIEKASKMFLKYVRWRRSFLANGAISASEVPNEIAQNKFFMQGFDKKGRPIAVLLGARHKQAKLDEFKHIMGDGM</sequence>
<dbReference type="PANTHER" id="PTHR46277:SF3">
    <property type="entry name" value="BINDING PROTEIN, PUTATIVE-RELATED"/>
    <property type="match status" value="1"/>
</dbReference>
<reference evidence="3" key="1">
    <citation type="submission" date="2023-07" db="EMBL/GenBank/DDBJ databases">
        <title>draft genome sequence of fig (Ficus carica).</title>
        <authorList>
            <person name="Takahashi T."/>
            <person name="Nishimura K."/>
        </authorList>
    </citation>
    <scope>NUCLEOTIDE SEQUENCE</scope>
</reference>
<dbReference type="EMBL" id="BTGU01000020">
    <property type="protein sequence ID" value="GMN45185.1"/>
    <property type="molecule type" value="Genomic_DNA"/>
</dbReference>
<organism evidence="3 4">
    <name type="scientific">Ficus carica</name>
    <name type="common">Common fig</name>
    <dbReference type="NCBI Taxonomy" id="3494"/>
    <lineage>
        <taxon>Eukaryota</taxon>
        <taxon>Viridiplantae</taxon>
        <taxon>Streptophyta</taxon>
        <taxon>Embryophyta</taxon>
        <taxon>Tracheophyta</taxon>
        <taxon>Spermatophyta</taxon>
        <taxon>Magnoliopsida</taxon>
        <taxon>eudicotyledons</taxon>
        <taxon>Gunneridae</taxon>
        <taxon>Pentapetalae</taxon>
        <taxon>rosids</taxon>
        <taxon>fabids</taxon>
        <taxon>Rosales</taxon>
        <taxon>Moraceae</taxon>
        <taxon>Ficeae</taxon>
        <taxon>Ficus</taxon>
    </lineage>
</organism>
<dbReference type="InterPro" id="IPR036865">
    <property type="entry name" value="CRAL-TRIO_dom_sf"/>
</dbReference>
<keyword evidence="4" id="KW-1185">Reference proteome</keyword>
<feature type="compositionally biased region" description="Basic and acidic residues" evidence="1">
    <location>
        <begin position="1"/>
        <end position="26"/>
    </location>
</feature>
<dbReference type="SUPFAM" id="SSF46938">
    <property type="entry name" value="CRAL/TRIO N-terminal domain"/>
    <property type="match status" value="1"/>
</dbReference>
<comment type="caution">
    <text evidence="3">The sequence shown here is derived from an EMBL/GenBank/DDBJ whole genome shotgun (WGS) entry which is preliminary data.</text>
</comment>
<dbReference type="InterPro" id="IPR011074">
    <property type="entry name" value="CRAL/TRIO_N_dom"/>
</dbReference>
<dbReference type="PANTHER" id="PTHR46277">
    <property type="entry name" value="OS03G0850700 PROTEIN"/>
    <property type="match status" value="1"/>
</dbReference>
<protein>
    <recommendedName>
        <fullName evidence="2">CRAL/TRIO N-terminal domain-containing protein</fullName>
    </recommendedName>
</protein>
<dbReference type="InterPro" id="IPR036273">
    <property type="entry name" value="CRAL/TRIO_N_dom_sf"/>
</dbReference>
<dbReference type="AlphaFoldDB" id="A0AA88A3S8"/>
<evidence type="ECO:0000313" key="3">
    <source>
        <dbReference type="EMBL" id="GMN45185.1"/>
    </source>
</evidence>
<evidence type="ECO:0000259" key="2">
    <source>
        <dbReference type="SMART" id="SM01100"/>
    </source>
</evidence>